<keyword evidence="9 11" id="KW-0739">Sodium transport</keyword>
<evidence type="ECO:0000256" key="1">
    <source>
        <dbReference type="ARBA" id="ARBA00004141"/>
    </source>
</evidence>
<dbReference type="Gene3D" id="2.60.470.10">
    <property type="entry name" value="Acid-sensing ion channels like domains"/>
    <property type="match status" value="1"/>
</dbReference>
<comment type="caution">
    <text evidence="13">The sequence shown here is derived from an EMBL/GenBank/DDBJ whole genome shotgun (WGS) entry which is preliminary data.</text>
</comment>
<sequence>MSISTNTLRKQLKNSLKDWILDSTSHGFPKIFKTERISLKIMWSIGLCVSIGLCSYLISRSIMDYAAFDVTTTIRYKTEIPLELPAISICQNSMFTTEESDDFRKLILKNNGIDNVLESEFLSTYFKSKYQETLNLFVSDYFSKLNALNYNLTNEIRKTLGFNLDDFMISCLVGLTDCRKEDFVWYFDVNFGNCYMFNTGKLENGTLIDKYNQSDYGYGIKFEFINLIKPVEENIINKGFRLTLFDPKKRVNSLLGFDLSPKFLTNIMIKKKMVTKLPQPYSKCLKDHSSFESSEVYKAVLKISDTYSQDTCIGMCFQEYLISECNCSDPSRLFFKNVRNCLTLVEIFCEYKAYQVFSKELNEKEMCSKHCPLECEITEYDFTSSFSEYPSKIQAKAISKLLSRKNSSYNYTIEEINNNSLLVHIYYSQLKYETIEETRKMELVDLISNIGGILGLFIGISILSFAELIELCIEILFVVFTKRNKVKRIDVKMQFDQNKV</sequence>
<keyword evidence="8 12" id="KW-0472">Membrane</keyword>
<comment type="subcellular location">
    <subcellularLocation>
        <location evidence="1">Membrane</location>
        <topology evidence="1">Multi-pass membrane protein</topology>
    </subcellularLocation>
</comment>
<dbReference type="AlphaFoldDB" id="A0A814P3V4"/>
<dbReference type="Proteomes" id="UP000663879">
    <property type="component" value="Unassembled WGS sequence"/>
</dbReference>
<evidence type="ECO:0000256" key="8">
    <source>
        <dbReference type="ARBA" id="ARBA00023136"/>
    </source>
</evidence>
<keyword evidence="6" id="KW-0915">Sodium</keyword>
<dbReference type="GO" id="GO:0005886">
    <property type="term" value="C:plasma membrane"/>
    <property type="evidence" value="ECO:0007669"/>
    <property type="project" value="TreeGrafter"/>
</dbReference>
<evidence type="ECO:0000256" key="6">
    <source>
        <dbReference type="ARBA" id="ARBA00023053"/>
    </source>
</evidence>
<evidence type="ECO:0000256" key="3">
    <source>
        <dbReference type="ARBA" id="ARBA00022461"/>
    </source>
</evidence>
<keyword evidence="7 11" id="KW-0406">Ion transport</keyword>
<keyword evidence="3 11" id="KW-0894">Sodium channel</keyword>
<protein>
    <submittedName>
        <fullName evidence="13">Uncharacterized protein</fullName>
    </submittedName>
</protein>
<evidence type="ECO:0000256" key="2">
    <source>
        <dbReference type="ARBA" id="ARBA00022448"/>
    </source>
</evidence>
<evidence type="ECO:0000256" key="10">
    <source>
        <dbReference type="ARBA" id="ARBA00023303"/>
    </source>
</evidence>
<evidence type="ECO:0000256" key="9">
    <source>
        <dbReference type="ARBA" id="ARBA00023201"/>
    </source>
</evidence>
<keyword evidence="2 11" id="KW-0813">Transport</keyword>
<keyword evidence="14" id="KW-1185">Reference proteome</keyword>
<dbReference type="Gene3D" id="1.10.287.770">
    <property type="entry name" value="YojJ-like"/>
    <property type="match status" value="1"/>
</dbReference>
<name>A0A814P3V4_9BILA</name>
<feature type="transmembrane region" description="Helical" evidence="12">
    <location>
        <begin position="37"/>
        <end position="58"/>
    </location>
</feature>
<reference evidence="13" key="1">
    <citation type="submission" date="2021-02" db="EMBL/GenBank/DDBJ databases">
        <authorList>
            <person name="Nowell W R."/>
        </authorList>
    </citation>
    <scope>NUCLEOTIDE SEQUENCE</scope>
    <source>
        <strain evidence="13">Ploen Becks lab</strain>
    </source>
</reference>
<evidence type="ECO:0000256" key="4">
    <source>
        <dbReference type="ARBA" id="ARBA00022692"/>
    </source>
</evidence>
<evidence type="ECO:0000313" key="14">
    <source>
        <dbReference type="Proteomes" id="UP000663879"/>
    </source>
</evidence>
<dbReference type="GO" id="GO:0015280">
    <property type="term" value="F:ligand-gated sodium channel activity"/>
    <property type="evidence" value="ECO:0007669"/>
    <property type="project" value="TreeGrafter"/>
</dbReference>
<dbReference type="PRINTS" id="PR01078">
    <property type="entry name" value="AMINACHANNEL"/>
</dbReference>
<proteinExistence type="inferred from homology"/>
<dbReference type="Pfam" id="PF00858">
    <property type="entry name" value="ASC"/>
    <property type="match status" value="1"/>
</dbReference>
<dbReference type="OrthoDB" id="8065060at2759"/>
<dbReference type="EMBL" id="CAJNOC010007518">
    <property type="protein sequence ID" value="CAF1100393.1"/>
    <property type="molecule type" value="Genomic_DNA"/>
</dbReference>
<evidence type="ECO:0000256" key="7">
    <source>
        <dbReference type="ARBA" id="ARBA00023065"/>
    </source>
</evidence>
<evidence type="ECO:0000256" key="12">
    <source>
        <dbReference type="SAM" id="Phobius"/>
    </source>
</evidence>
<dbReference type="PANTHER" id="PTHR11690">
    <property type="entry name" value="AMILORIDE-SENSITIVE SODIUM CHANNEL-RELATED"/>
    <property type="match status" value="1"/>
</dbReference>
<evidence type="ECO:0000256" key="5">
    <source>
        <dbReference type="ARBA" id="ARBA00022989"/>
    </source>
</evidence>
<accession>A0A814P3V4</accession>
<gene>
    <name evidence="13" type="ORF">OXX778_LOCUS21119</name>
</gene>
<dbReference type="PANTHER" id="PTHR11690:SF244">
    <property type="entry name" value="DEGENERIN LIKE"/>
    <property type="match status" value="1"/>
</dbReference>
<feature type="transmembrane region" description="Helical" evidence="12">
    <location>
        <begin position="453"/>
        <end position="480"/>
    </location>
</feature>
<keyword evidence="5 12" id="KW-1133">Transmembrane helix</keyword>
<keyword evidence="10 11" id="KW-0407">Ion channel</keyword>
<keyword evidence="4 11" id="KW-0812">Transmembrane</keyword>
<evidence type="ECO:0000256" key="11">
    <source>
        <dbReference type="RuleBase" id="RU000679"/>
    </source>
</evidence>
<comment type="similarity">
    <text evidence="11">Belongs to the amiloride-sensitive sodium channel (TC 1.A.6) family.</text>
</comment>
<evidence type="ECO:0000313" key="13">
    <source>
        <dbReference type="EMBL" id="CAF1100393.1"/>
    </source>
</evidence>
<dbReference type="InterPro" id="IPR001873">
    <property type="entry name" value="ENaC"/>
</dbReference>
<organism evidence="13 14">
    <name type="scientific">Brachionus calyciflorus</name>
    <dbReference type="NCBI Taxonomy" id="104777"/>
    <lineage>
        <taxon>Eukaryota</taxon>
        <taxon>Metazoa</taxon>
        <taxon>Spiralia</taxon>
        <taxon>Gnathifera</taxon>
        <taxon>Rotifera</taxon>
        <taxon>Eurotatoria</taxon>
        <taxon>Monogononta</taxon>
        <taxon>Pseudotrocha</taxon>
        <taxon>Ploima</taxon>
        <taxon>Brachionidae</taxon>
        <taxon>Brachionus</taxon>
    </lineage>
</organism>